<organism evidence="3 4">
    <name type="scientific">Cryptosporangium minutisporangium</name>
    <dbReference type="NCBI Taxonomy" id="113569"/>
    <lineage>
        <taxon>Bacteria</taxon>
        <taxon>Bacillati</taxon>
        <taxon>Actinomycetota</taxon>
        <taxon>Actinomycetes</taxon>
        <taxon>Cryptosporangiales</taxon>
        <taxon>Cryptosporangiaceae</taxon>
        <taxon>Cryptosporangium</taxon>
    </lineage>
</organism>
<keyword evidence="1" id="KW-0812">Transmembrane</keyword>
<evidence type="ECO:0000256" key="1">
    <source>
        <dbReference type="SAM" id="Phobius"/>
    </source>
</evidence>
<feature type="domain" description="HTH arsR-type" evidence="2">
    <location>
        <begin position="1"/>
        <end position="61"/>
    </location>
</feature>
<evidence type="ECO:0000313" key="3">
    <source>
        <dbReference type="EMBL" id="GAA3390339.1"/>
    </source>
</evidence>
<dbReference type="PROSITE" id="PS50987">
    <property type="entry name" value="HTH_ARSR_2"/>
    <property type="match status" value="1"/>
</dbReference>
<feature type="transmembrane region" description="Helical" evidence="1">
    <location>
        <begin position="164"/>
        <end position="181"/>
    </location>
</feature>
<dbReference type="InterPro" id="IPR011991">
    <property type="entry name" value="ArsR-like_HTH"/>
</dbReference>
<protein>
    <recommendedName>
        <fullName evidence="2">HTH arsR-type domain-containing protein</fullName>
    </recommendedName>
</protein>
<dbReference type="Proteomes" id="UP001501676">
    <property type="component" value="Unassembled WGS sequence"/>
</dbReference>
<dbReference type="InterPro" id="IPR001845">
    <property type="entry name" value="HTH_ArsR_DNA-bd_dom"/>
</dbReference>
<gene>
    <name evidence="3" type="ORF">GCM10020369_43910</name>
</gene>
<dbReference type="InterPro" id="IPR036388">
    <property type="entry name" value="WH-like_DNA-bd_sf"/>
</dbReference>
<accession>A0ABP6T2J4</accession>
<name>A0ABP6T2J4_9ACTN</name>
<keyword evidence="4" id="KW-1185">Reference proteome</keyword>
<keyword evidence="1" id="KW-1133">Transmembrane helix</keyword>
<reference evidence="4" key="1">
    <citation type="journal article" date="2019" name="Int. J. Syst. Evol. Microbiol.">
        <title>The Global Catalogue of Microorganisms (GCM) 10K type strain sequencing project: providing services to taxonomists for standard genome sequencing and annotation.</title>
        <authorList>
            <consortium name="The Broad Institute Genomics Platform"/>
            <consortium name="The Broad Institute Genome Sequencing Center for Infectious Disease"/>
            <person name="Wu L."/>
            <person name="Ma J."/>
        </authorList>
    </citation>
    <scope>NUCLEOTIDE SEQUENCE [LARGE SCALE GENOMIC DNA]</scope>
    <source>
        <strain evidence="4">JCM 9458</strain>
    </source>
</reference>
<dbReference type="SUPFAM" id="SSF46785">
    <property type="entry name" value="Winged helix' DNA-binding domain"/>
    <property type="match status" value="1"/>
</dbReference>
<proteinExistence type="predicted"/>
<keyword evidence="1" id="KW-0472">Membrane</keyword>
<dbReference type="CDD" id="cd00090">
    <property type="entry name" value="HTH_ARSR"/>
    <property type="match status" value="1"/>
</dbReference>
<dbReference type="InterPro" id="IPR036390">
    <property type="entry name" value="WH_DNA-bd_sf"/>
</dbReference>
<evidence type="ECO:0000313" key="4">
    <source>
        <dbReference type="Proteomes" id="UP001501676"/>
    </source>
</evidence>
<comment type="caution">
    <text evidence="3">The sequence shown here is derived from an EMBL/GenBank/DDBJ whole genome shotgun (WGS) entry which is preliminary data.</text>
</comment>
<dbReference type="EMBL" id="BAAAYN010000028">
    <property type="protein sequence ID" value="GAA3390339.1"/>
    <property type="molecule type" value="Genomic_DNA"/>
</dbReference>
<dbReference type="Gene3D" id="1.10.10.10">
    <property type="entry name" value="Winged helix-like DNA-binding domain superfamily/Winged helix DNA-binding domain"/>
    <property type="match status" value="1"/>
</dbReference>
<evidence type="ECO:0000259" key="2">
    <source>
        <dbReference type="PROSITE" id="PS50987"/>
    </source>
</evidence>
<sequence length="202" mass="21155">MADLTGVHGVAQSTVSARLASLRDCGLVTGRPERRQMFYALARPELVDLLRAAERLLAVTGEAVALCPSYSCETGHDSDPSTRPAAALSPADTDRLTRRGLRLAQITVAYNVVEGGSRSPPGLVSIVDSALTPVSNRPPRSSSACVWPPGCATAKHDGAKERRTLVVVAVAFYVLAAYVVIEASAASSVGKHPTRGSSAWCS</sequence>